<feature type="transmembrane region" description="Helical" evidence="1">
    <location>
        <begin position="62"/>
        <end position="83"/>
    </location>
</feature>
<dbReference type="EMBL" id="HBEC01021100">
    <property type="protein sequence ID" value="CAD8289740.1"/>
    <property type="molecule type" value="Transcribed_RNA"/>
</dbReference>
<accession>A0A7R9VAW7</accession>
<sequence length="259" mass="28353">MCMRLQRRALTRARFVANHKSSPRPTSTKREARVGGAALGRQSLQLWLMRRTGAGPPAGKRACAAVLCVTLLAVAATSAYLLASSKQRGAGGQPPASSAQDSLWSRVLEPKQVAALAHSLPHLCGDSACLDALIPYHEDDRVGLLEHGGLESALKHLKGIRRFFVLSAGNESFRHLLGSRIGWIDEARAPFTRRNFTGSSRPAGWLFQQALKFWAVKSVPELCHDVMVLDADIVWLRDFDPRVGTSQVSALVPEKRNWS</sequence>
<evidence type="ECO:0008006" key="3">
    <source>
        <dbReference type="Google" id="ProtNLM"/>
    </source>
</evidence>
<dbReference type="AlphaFoldDB" id="A0A7R9VAW7"/>
<keyword evidence="1" id="KW-0812">Transmembrane</keyword>
<gene>
    <name evidence="2" type="ORF">CEUR00632_LOCUS9779</name>
</gene>
<reference evidence="2" key="1">
    <citation type="submission" date="2021-01" db="EMBL/GenBank/DDBJ databases">
        <authorList>
            <person name="Corre E."/>
            <person name="Pelletier E."/>
            <person name="Niang G."/>
            <person name="Scheremetjew M."/>
            <person name="Finn R."/>
            <person name="Kale V."/>
            <person name="Holt S."/>
            <person name="Cochrane G."/>
            <person name="Meng A."/>
            <person name="Brown T."/>
            <person name="Cohen L."/>
        </authorList>
    </citation>
    <scope>NUCLEOTIDE SEQUENCE</scope>
    <source>
        <strain evidence="2">CCMP219</strain>
    </source>
</reference>
<evidence type="ECO:0000313" key="2">
    <source>
        <dbReference type="EMBL" id="CAD8289740.1"/>
    </source>
</evidence>
<organism evidence="2">
    <name type="scientific">Chlamydomonas euryale</name>
    <dbReference type="NCBI Taxonomy" id="1486919"/>
    <lineage>
        <taxon>Eukaryota</taxon>
        <taxon>Viridiplantae</taxon>
        <taxon>Chlorophyta</taxon>
        <taxon>core chlorophytes</taxon>
        <taxon>Chlorophyceae</taxon>
        <taxon>CS clade</taxon>
        <taxon>Chlamydomonadales</taxon>
        <taxon>Chlamydomonadaceae</taxon>
        <taxon>Chlamydomonas</taxon>
    </lineage>
</organism>
<keyword evidence="1" id="KW-1133">Transmembrane helix</keyword>
<name>A0A7R9VAW7_9CHLO</name>
<protein>
    <recommendedName>
        <fullName evidence="3">Nucleotide-diphospho-sugar transferase domain-containing protein</fullName>
    </recommendedName>
</protein>
<proteinExistence type="predicted"/>
<evidence type="ECO:0000256" key="1">
    <source>
        <dbReference type="SAM" id="Phobius"/>
    </source>
</evidence>
<keyword evidence="1" id="KW-0472">Membrane</keyword>